<evidence type="ECO:0000313" key="3">
    <source>
        <dbReference type="Proteomes" id="UP000224567"/>
    </source>
</evidence>
<keyword evidence="3" id="KW-1185">Reference proteome</keyword>
<dbReference type="Proteomes" id="UP000224567">
    <property type="component" value="Unassembled WGS sequence"/>
</dbReference>
<dbReference type="PANTHER" id="PTHR46929">
    <property type="entry name" value="EXPRESSED PROTEIN"/>
    <property type="match status" value="1"/>
</dbReference>
<sequence length="278" mass="31408">MLPHCASSSFEALSNPYKITGWNRPTGDNEQPSVLSLVYRAIDGTHVLASVPIEQQNKFHGRKGSVHDSRILNDALERPHGLQIPQGEKQFRWSKLMEYLMLEILPDEVKQGNKSTNQFKASSFNRVSNAINEQLGMDCSSKHVENHLKITRNTWSTIQTLLKKSGLGWDDNLKMIMASPEVYAVHIQKDNDNDLEGPSIEKDVQATEASQIKASCKRKRSFEMQDIVGDISIKFGEVATTIGRMIDSHLDVTKLYEEVMAMEGYNEDFLSDAFDYLV</sequence>
<dbReference type="InterPro" id="IPR024752">
    <property type="entry name" value="Myb/SANT-like_dom"/>
</dbReference>
<name>A0A2G2XQF5_CAPBA</name>
<dbReference type="Pfam" id="PF12776">
    <property type="entry name" value="Myb_DNA-bind_3"/>
    <property type="match status" value="1"/>
</dbReference>
<evidence type="ECO:0000313" key="2">
    <source>
        <dbReference type="EMBL" id="PHT59735.1"/>
    </source>
</evidence>
<organism evidence="2 3">
    <name type="scientific">Capsicum baccatum</name>
    <name type="common">Peruvian pepper</name>
    <dbReference type="NCBI Taxonomy" id="33114"/>
    <lineage>
        <taxon>Eukaryota</taxon>
        <taxon>Viridiplantae</taxon>
        <taxon>Streptophyta</taxon>
        <taxon>Embryophyta</taxon>
        <taxon>Tracheophyta</taxon>
        <taxon>Spermatophyta</taxon>
        <taxon>Magnoliopsida</taxon>
        <taxon>eudicotyledons</taxon>
        <taxon>Gunneridae</taxon>
        <taxon>Pentapetalae</taxon>
        <taxon>asterids</taxon>
        <taxon>lamiids</taxon>
        <taxon>Solanales</taxon>
        <taxon>Solanaceae</taxon>
        <taxon>Solanoideae</taxon>
        <taxon>Capsiceae</taxon>
        <taxon>Capsicum</taxon>
    </lineage>
</organism>
<dbReference type="EMBL" id="MLFT02000001">
    <property type="protein sequence ID" value="PHT59735.1"/>
    <property type="molecule type" value="Genomic_DNA"/>
</dbReference>
<accession>A0A2G2XQF5</accession>
<reference evidence="3" key="2">
    <citation type="journal article" date="2017" name="J. Anim. Genet.">
        <title>Multiple reference genome sequences of hot pepper reveal the massive evolution of plant disease resistance genes by retroduplication.</title>
        <authorList>
            <person name="Kim S."/>
            <person name="Park J."/>
            <person name="Yeom S.-I."/>
            <person name="Kim Y.-M."/>
            <person name="Seo E."/>
            <person name="Kim K.-T."/>
            <person name="Kim M.-S."/>
            <person name="Lee J.M."/>
            <person name="Cheong K."/>
            <person name="Shin H.-S."/>
            <person name="Kim S.-B."/>
            <person name="Han K."/>
            <person name="Lee J."/>
            <person name="Park M."/>
            <person name="Lee H.-A."/>
            <person name="Lee H.-Y."/>
            <person name="Lee Y."/>
            <person name="Oh S."/>
            <person name="Lee J.H."/>
            <person name="Choi E."/>
            <person name="Choi E."/>
            <person name="Lee S.E."/>
            <person name="Jeon J."/>
            <person name="Kim H."/>
            <person name="Choi G."/>
            <person name="Song H."/>
            <person name="Lee J."/>
            <person name="Lee S.-C."/>
            <person name="Kwon J.-K."/>
            <person name="Lee H.-Y."/>
            <person name="Koo N."/>
            <person name="Hong Y."/>
            <person name="Kim R.W."/>
            <person name="Kang W.-H."/>
            <person name="Huh J.H."/>
            <person name="Kang B.-C."/>
            <person name="Yang T.-J."/>
            <person name="Lee Y.-H."/>
            <person name="Bennetzen J.L."/>
            <person name="Choi D."/>
        </authorList>
    </citation>
    <scope>NUCLEOTIDE SEQUENCE [LARGE SCALE GENOMIC DNA]</scope>
    <source>
        <strain evidence="3">cv. PBC81</strain>
    </source>
</reference>
<protein>
    <recommendedName>
        <fullName evidence="1">Myb/SANT-like domain-containing protein</fullName>
    </recommendedName>
</protein>
<feature type="domain" description="Myb/SANT-like" evidence="1">
    <location>
        <begin position="92"/>
        <end position="183"/>
    </location>
</feature>
<comment type="caution">
    <text evidence="2">The sequence shown here is derived from an EMBL/GenBank/DDBJ whole genome shotgun (WGS) entry which is preliminary data.</text>
</comment>
<reference evidence="2 3" key="1">
    <citation type="journal article" date="2017" name="Genome Biol.">
        <title>New reference genome sequences of hot pepper reveal the massive evolution of plant disease-resistance genes by retroduplication.</title>
        <authorList>
            <person name="Kim S."/>
            <person name="Park J."/>
            <person name="Yeom S.I."/>
            <person name="Kim Y.M."/>
            <person name="Seo E."/>
            <person name="Kim K.T."/>
            <person name="Kim M.S."/>
            <person name="Lee J.M."/>
            <person name="Cheong K."/>
            <person name="Shin H.S."/>
            <person name="Kim S.B."/>
            <person name="Han K."/>
            <person name="Lee J."/>
            <person name="Park M."/>
            <person name="Lee H.A."/>
            <person name="Lee H.Y."/>
            <person name="Lee Y."/>
            <person name="Oh S."/>
            <person name="Lee J.H."/>
            <person name="Choi E."/>
            <person name="Choi E."/>
            <person name="Lee S.E."/>
            <person name="Jeon J."/>
            <person name="Kim H."/>
            <person name="Choi G."/>
            <person name="Song H."/>
            <person name="Lee J."/>
            <person name="Lee S.C."/>
            <person name="Kwon J.K."/>
            <person name="Lee H.Y."/>
            <person name="Koo N."/>
            <person name="Hong Y."/>
            <person name="Kim R.W."/>
            <person name="Kang W.H."/>
            <person name="Huh J.H."/>
            <person name="Kang B.C."/>
            <person name="Yang T.J."/>
            <person name="Lee Y.H."/>
            <person name="Bennetzen J.L."/>
            <person name="Choi D."/>
        </authorList>
    </citation>
    <scope>NUCLEOTIDE SEQUENCE [LARGE SCALE GENOMIC DNA]</scope>
    <source>
        <strain evidence="3">cv. PBC81</strain>
    </source>
</reference>
<dbReference type="PANTHER" id="PTHR46929:SF23">
    <property type="entry name" value="L10-INTERACTING MYB DOMAIN-CONTAINING PROTEIN-LIKE"/>
    <property type="match status" value="1"/>
</dbReference>
<dbReference type="OrthoDB" id="1301570at2759"/>
<gene>
    <name evidence="2" type="ORF">CQW23_02098</name>
</gene>
<dbReference type="AlphaFoldDB" id="A0A2G2XQF5"/>
<evidence type="ECO:0000259" key="1">
    <source>
        <dbReference type="Pfam" id="PF12776"/>
    </source>
</evidence>
<proteinExistence type="predicted"/>